<keyword evidence="8 15" id="KW-0472">Membrane</keyword>
<name>A0ABR5SDB5_9BACT</name>
<evidence type="ECO:0000256" key="14">
    <source>
        <dbReference type="SAM" id="Coils"/>
    </source>
</evidence>
<keyword evidence="4 13" id="KW-0812">Transmembrane</keyword>
<keyword evidence="14" id="KW-0175">Coiled coil</keyword>
<evidence type="ECO:0000313" key="17">
    <source>
        <dbReference type="Proteomes" id="UP000060487"/>
    </source>
</evidence>
<accession>A0ABR5SDB5</accession>
<dbReference type="InterPro" id="IPR002146">
    <property type="entry name" value="ATP_synth_b/b'su_bac/chlpt"/>
</dbReference>
<keyword evidence="3 13" id="KW-0138">CF(0)</keyword>
<dbReference type="CDD" id="cd06503">
    <property type="entry name" value="ATP-synt_Fo_b"/>
    <property type="match status" value="1"/>
</dbReference>
<keyword evidence="17" id="KW-1185">Reference proteome</keyword>
<evidence type="ECO:0000256" key="8">
    <source>
        <dbReference type="ARBA" id="ARBA00023136"/>
    </source>
</evidence>
<keyword evidence="9" id="KW-0066">ATP synthesis</keyword>
<evidence type="ECO:0000256" key="11">
    <source>
        <dbReference type="ARBA" id="ARBA00025614"/>
    </source>
</evidence>
<evidence type="ECO:0000256" key="7">
    <source>
        <dbReference type="ARBA" id="ARBA00023065"/>
    </source>
</evidence>
<evidence type="ECO:0000313" key="16">
    <source>
        <dbReference type="EMBL" id="KWT78218.1"/>
    </source>
</evidence>
<keyword evidence="5 13" id="KW-0375">Hydrogen ion transport</keyword>
<dbReference type="PANTHER" id="PTHR33445">
    <property type="entry name" value="ATP SYNTHASE SUBUNIT B', CHLOROPLASTIC"/>
    <property type="match status" value="1"/>
</dbReference>
<evidence type="ECO:0000256" key="3">
    <source>
        <dbReference type="ARBA" id="ARBA00022547"/>
    </source>
</evidence>
<sequence length="144" mass="16502">MVEFNGWFFVLVANFLILLLVLNAVLFKPVLGLIKERHNIRYGSLDEVRALEKKKEQAIEQLKTEMAAAHANAKEIFTRIREKGIIRQHELIAISQDKAVSSFYNATKELTKEVEQVTADIMRDLDKYADEVVGKLTHGYVKNN</sequence>
<evidence type="ECO:0000256" key="13">
    <source>
        <dbReference type="RuleBase" id="RU003848"/>
    </source>
</evidence>
<dbReference type="Pfam" id="PF00430">
    <property type="entry name" value="ATP-synt_B"/>
    <property type="match status" value="1"/>
</dbReference>
<comment type="subcellular location">
    <subcellularLocation>
        <location evidence="12">Endomembrane system</location>
        <topology evidence="12">Single-pass membrane protein</topology>
    </subcellularLocation>
</comment>
<dbReference type="Proteomes" id="UP000060487">
    <property type="component" value="Unassembled WGS sequence"/>
</dbReference>
<evidence type="ECO:0000256" key="9">
    <source>
        <dbReference type="ARBA" id="ARBA00023310"/>
    </source>
</evidence>
<evidence type="ECO:0000256" key="5">
    <source>
        <dbReference type="ARBA" id="ARBA00022781"/>
    </source>
</evidence>
<comment type="similarity">
    <text evidence="1 13">Belongs to the ATPase B chain family.</text>
</comment>
<dbReference type="RefSeq" id="WP_085053561.1">
    <property type="nucleotide sequence ID" value="NZ_LNQR01000118.1"/>
</dbReference>
<evidence type="ECO:0000256" key="2">
    <source>
        <dbReference type="ARBA" id="ARBA00022448"/>
    </source>
</evidence>
<evidence type="ECO:0000256" key="1">
    <source>
        <dbReference type="ARBA" id="ARBA00005513"/>
    </source>
</evidence>
<dbReference type="PANTHER" id="PTHR33445:SF2">
    <property type="entry name" value="ATP SYNTHASE SUBUNIT B', CHLOROPLASTIC"/>
    <property type="match status" value="1"/>
</dbReference>
<comment type="caution">
    <text evidence="16">The sequence shown here is derived from an EMBL/GenBank/DDBJ whole genome shotgun (WGS) entry which is preliminary data.</text>
</comment>
<dbReference type="InterPro" id="IPR050059">
    <property type="entry name" value="ATP_synthase_B_chain"/>
</dbReference>
<keyword evidence="2 13" id="KW-0813">Transport</keyword>
<feature type="transmembrane region" description="Helical" evidence="15">
    <location>
        <begin position="6"/>
        <end position="27"/>
    </location>
</feature>
<evidence type="ECO:0000256" key="12">
    <source>
        <dbReference type="ARBA" id="ARBA00037847"/>
    </source>
</evidence>
<keyword evidence="7 13" id="KW-0406">Ion transport</keyword>
<dbReference type="EMBL" id="LNQR01000118">
    <property type="protein sequence ID" value="KWT78218.1"/>
    <property type="molecule type" value="Genomic_DNA"/>
</dbReference>
<comment type="function">
    <text evidence="10">F(1)F(0) ATP synthase produces ATP from ADP in the presence of a proton or sodium gradient. F-type ATPases consist of two structural domains, F(1) containing the extramembraneous catalytic core and F(0) containing the membrane proton channel, linked together by a central stalk and a peripheral stalk. During catalysis, ATP synthesis in the catalytic domain of F(1) is coupled via a rotary mechanism of the central stalk subunits to proton translocation.</text>
</comment>
<evidence type="ECO:0000256" key="10">
    <source>
        <dbReference type="ARBA" id="ARBA00025198"/>
    </source>
</evidence>
<evidence type="ECO:0000256" key="4">
    <source>
        <dbReference type="ARBA" id="ARBA00022692"/>
    </source>
</evidence>
<reference evidence="16 17" key="1">
    <citation type="submission" date="2015-11" db="EMBL/GenBank/DDBJ databases">
        <authorList>
            <person name="Lin W."/>
        </authorList>
    </citation>
    <scope>NUCLEOTIDE SEQUENCE [LARGE SCALE GENOMIC DNA]</scope>
    <source>
        <strain evidence="16 17">HCH-1</strain>
    </source>
</reference>
<gene>
    <name evidence="16" type="ORF">ASN18_2945</name>
</gene>
<evidence type="ECO:0000256" key="15">
    <source>
        <dbReference type="SAM" id="Phobius"/>
    </source>
</evidence>
<keyword evidence="6 15" id="KW-1133">Transmembrane helix</keyword>
<feature type="coiled-coil region" evidence="14">
    <location>
        <begin position="45"/>
        <end position="72"/>
    </location>
</feature>
<evidence type="ECO:0000256" key="6">
    <source>
        <dbReference type="ARBA" id="ARBA00022989"/>
    </source>
</evidence>
<organism evidence="16 17">
    <name type="scientific">Candidatus Magnetominusculus xianensis</name>
    <dbReference type="NCBI Taxonomy" id="1748249"/>
    <lineage>
        <taxon>Bacteria</taxon>
        <taxon>Pseudomonadati</taxon>
        <taxon>Nitrospirota</taxon>
        <taxon>Nitrospiria</taxon>
        <taxon>Nitrospirales</taxon>
        <taxon>Nitrospiraceae</taxon>
        <taxon>Candidatus Magnetominusculus</taxon>
    </lineage>
</organism>
<protein>
    <submittedName>
        <fullName evidence="16">ATP synthase F0 subunit B</fullName>
    </submittedName>
</protein>
<proteinExistence type="inferred from homology"/>
<comment type="function">
    <text evidence="11">Component of the F(0) channel, it forms part of the peripheral stalk, linking F(1) to F(0). The b'-subunit is a diverged and duplicated form of b found in plants and photosynthetic bacteria.</text>
</comment>